<proteinExistence type="predicted"/>
<name>A0A820P4C5_9BILA</name>
<feature type="non-terminal residue" evidence="1">
    <location>
        <position position="131"/>
    </location>
</feature>
<dbReference type="Proteomes" id="UP000663844">
    <property type="component" value="Unassembled WGS sequence"/>
</dbReference>
<comment type="caution">
    <text evidence="1">The sequence shown here is derived from an EMBL/GenBank/DDBJ whole genome shotgun (WGS) entry which is preliminary data.</text>
</comment>
<protein>
    <submittedName>
        <fullName evidence="1">Uncharacterized protein</fullName>
    </submittedName>
</protein>
<sequence>TFGVRTAQLMASRGAKEGNNALDKERMTSQRFENDIELIQYAMKNNCSREIYELLFKLFKNTHGDQRIYESIHKIIAAGHRKLAASIIHDIKDNTFHGFNQLHHAVLFNDNEDLTINRAASVLKKTQANFM</sequence>
<organism evidence="1 2">
    <name type="scientific">Adineta steineri</name>
    <dbReference type="NCBI Taxonomy" id="433720"/>
    <lineage>
        <taxon>Eukaryota</taxon>
        <taxon>Metazoa</taxon>
        <taxon>Spiralia</taxon>
        <taxon>Gnathifera</taxon>
        <taxon>Rotifera</taxon>
        <taxon>Eurotatoria</taxon>
        <taxon>Bdelloidea</taxon>
        <taxon>Adinetida</taxon>
        <taxon>Adinetidae</taxon>
        <taxon>Adineta</taxon>
    </lineage>
</organism>
<dbReference type="EMBL" id="CAJOAZ010026587">
    <property type="protein sequence ID" value="CAF4402416.1"/>
    <property type="molecule type" value="Genomic_DNA"/>
</dbReference>
<feature type="non-terminal residue" evidence="1">
    <location>
        <position position="1"/>
    </location>
</feature>
<accession>A0A820P4C5</accession>
<dbReference type="AlphaFoldDB" id="A0A820P4C5"/>
<evidence type="ECO:0000313" key="1">
    <source>
        <dbReference type="EMBL" id="CAF4402416.1"/>
    </source>
</evidence>
<reference evidence="1" key="1">
    <citation type="submission" date="2021-02" db="EMBL/GenBank/DDBJ databases">
        <authorList>
            <person name="Nowell W R."/>
        </authorList>
    </citation>
    <scope>NUCLEOTIDE SEQUENCE</scope>
</reference>
<evidence type="ECO:0000313" key="2">
    <source>
        <dbReference type="Proteomes" id="UP000663844"/>
    </source>
</evidence>
<gene>
    <name evidence="1" type="ORF">OXD698_LOCUS51533</name>
</gene>